<dbReference type="SUPFAM" id="SSF56112">
    <property type="entry name" value="Protein kinase-like (PK-like)"/>
    <property type="match status" value="1"/>
</dbReference>
<dbReference type="SMART" id="SM00220">
    <property type="entry name" value="S_TKc"/>
    <property type="match status" value="1"/>
</dbReference>
<proteinExistence type="predicted"/>
<dbReference type="InterPro" id="IPR000719">
    <property type="entry name" value="Prot_kinase_dom"/>
</dbReference>
<protein>
    <submittedName>
        <fullName evidence="2">Kinase-like domain-containing protein</fullName>
    </submittedName>
</protein>
<dbReference type="PANTHER" id="PTHR24359:SF37">
    <property type="entry name" value="PROTEIN KINASE DOMAIN-CONTAINING PROTEIN"/>
    <property type="match status" value="1"/>
</dbReference>
<dbReference type="Pfam" id="PF00069">
    <property type="entry name" value="Pkinase"/>
    <property type="match status" value="1"/>
</dbReference>
<evidence type="ECO:0000313" key="3">
    <source>
        <dbReference type="Proteomes" id="UP001408356"/>
    </source>
</evidence>
<reference evidence="2 3" key="1">
    <citation type="journal article" date="2024" name="J. Plant Pathol.">
        <title>Sequence and assembly of the genome of Seiridium unicorne, isolate CBS 538.82, causal agent of cypress canker disease.</title>
        <authorList>
            <person name="Scali E."/>
            <person name="Rocca G.D."/>
            <person name="Danti R."/>
            <person name="Garbelotto M."/>
            <person name="Barberini S."/>
            <person name="Baroncelli R."/>
            <person name="Emiliani G."/>
        </authorList>
    </citation>
    <scope>NUCLEOTIDE SEQUENCE [LARGE SCALE GENOMIC DNA]</scope>
    <source>
        <strain evidence="2 3">BM-138-508</strain>
    </source>
</reference>
<dbReference type="EMBL" id="JARVKF010000419">
    <property type="protein sequence ID" value="KAK9415044.1"/>
    <property type="molecule type" value="Genomic_DNA"/>
</dbReference>
<dbReference type="Proteomes" id="UP001408356">
    <property type="component" value="Unassembled WGS sequence"/>
</dbReference>
<dbReference type="Gene3D" id="1.10.510.10">
    <property type="entry name" value="Transferase(Phosphotransferase) domain 1"/>
    <property type="match status" value="1"/>
</dbReference>
<sequence length="552" mass="61753">MGGSTSAASHTTEIQSLLELDRGKIIGSVLSRSVRDLSDSRLRFVPRNVLVDAISKEVVKDFLQSWPELSRVQQLDLTTLADNIAPPADSCHCGKARCTGGRIIFVALLAISRENLITSFLEPAQPAICDSNLSILSQGNADSSNILPEAFQNLPTNEMERFVHFTWQMRSPFVQAFAQKKSTIEDASTILEFESNVSLPWTYLGEERDPMEEAVTRVQRIEIHSAHHDPTLLGGSLGLKTFLERRQPRGSEESCKHEVLANHRTRPHARIVPLLAAFKHRGRFHLLLPWAHGGNLGDLFRKYATSTQTATASQQIATWYSEDWLLKECEGLADGLAAVHKINNDAQHVLPSAQIHADVKPENILCFASGDGESDPFTLKLADFGEAQEVRASTRDVEAHRVAHTKTYRPPEHDTDDLLTLNYDVWCLGCVYLEFVTWAIGGMKLRENFEEIRFNERDDAKVDTAGGRIFRDTFFKKGAEHGVRQFRPGIKFGRRTAIWFDLKVSKTVARERHSMWVEHTGSHVRSLVKAGVTSVSSVCSLSFVKAAQTCHF</sequence>
<keyword evidence="3" id="KW-1185">Reference proteome</keyword>
<accession>A0ABR2UKK3</accession>
<organism evidence="2 3">
    <name type="scientific">Seiridium unicorne</name>
    <dbReference type="NCBI Taxonomy" id="138068"/>
    <lineage>
        <taxon>Eukaryota</taxon>
        <taxon>Fungi</taxon>
        <taxon>Dikarya</taxon>
        <taxon>Ascomycota</taxon>
        <taxon>Pezizomycotina</taxon>
        <taxon>Sordariomycetes</taxon>
        <taxon>Xylariomycetidae</taxon>
        <taxon>Amphisphaeriales</taxon>
        <taxon>Sporocadaceae</taxon>
        <taxon>Seiridium</taxon>
    </lineage>
</organism>
<evidence type="ECO:0000259" key="1">
    <source>
        <dbReference type="PROSITE" id="PS50011"/>
    </source>
</evidence>
<dbReference type="InterPro" id="IPR011009">
    <property type="entry name" value="Kinase-like_dom_sf"/>
</dbReference>
<dbReference type="PROSITE" id="PS50011">
    <property type="entry name" value="PROTEIN_KINASE_DOM"/>
    <property type="match status" value="1"/>
</dbReference>
<name>A0ABR2UKK3_9PEZI</name>
<evidence type="ECO:0000313" key="2">
    <source>
        <dbReference type="EMBL" id="KAK9415044.1"/>
    </source>
</evidence>
<feature type="domain" description="Protein kinase" evidence="1">
    <location>
        <begin position="201"/>
        <end position="552"/>
    </location>
</feature>
<comment type="caution">
    <text evidence="2">The sequence shown here is derived from an EMBL/GenBank/DDBJ whole genome shotgun (WGS) entry which is preliminary data.</text>
</comment>
<dbReference type="PANTHER" id="PTHR24359">
    <property type="entry name" value="SERINE/THREONINE-PROTEIN KINASE SBK1"/>
    <property type="match status" value="1"/>
</dbReference>
<gene>
    <name evidence="2" type="ORF">SUNI508_10649</name>
</gene>